<name>H2XMK1_CIOIN</name>
<keyword evidence="2" id="KW-1185">Reference proteome</keyword>
<protein>
    <submittedName>
        <fullName evidence="1">Uncharacterized protein</fullName>
    </submittedName>
</protein>
<dbReference type="Proteomes" id="UP000008144">
    <property type="component" value="Chromosome 4"/>
</dbReference>
<accession>H2XMK1</accession>
<sequence>KYIKYLLISPSESSLSDGLSSLWLGSVLFVGVGNLKH</sequence>
<reference evidence="1" key="4">
    <citation type="submission" date="2025-09" db="UniProtKB">
        <authorList>
            <consortium name="Ensembl"/>
        </authorList>
    </citation>
    <scope>IDENTIFICATION</scope>
</reference>
<reference evidence="2" key="1">
    <citation type="journal article" date="2002" name="Science">
        <title>The draft genome of Ciona intestinalis: insights into chordate and vertebrate origins.</title>
        <authorList>
            <person name="Dehal P."/>
            <person name="Satou Y."/>
            <person name="Campbell R.K."/>
            <person name="Chapman J."/>
            <person name="Degnan B."/>
            <person name="De Tomaso A."/>
            <person name="Davidson B."/>
            <person name="Di Gregorio A."/>
            <person name="Gelpke M."/>
            <person name="Goodstein D.M."/>
            <person name="Harafuji N."/>
            <person name="Hastings K.E."/>
            <person name="Ho I."/>
            <person name="Hotta K."/>
            <person name="Huang W."/>
            <person name="Kawashima T."/>
            <person name="Lemaire P."/>
            <person name="Martinez D."/>
            <person name="Meinertzhagen I.A."/>
            <person name="Necula S."/>
            <person name="Nonaka M."/>
            <person name="Putnam N."/>
            <person name="Rash S."/>
            <person name="Saiga H."/>
            <person name="Satake M."/>
            <person name="Terry A."/>
            <person name="Yamada L."/>
            <person name="Wang H.G."/>
            <person name="Awazu S."/>
            <person name="Azumi K."/>
            <person name="Boore J."/>
            <person name="Branno M."/>
            <person name="Chin-Bow S."/>
            <person name="DeSantis R."/>
            <person name="Doyle S."/>
            <person name="Francino P."/>
            <person name="Keys D.N."/>
            <person name="Haga S."/>
            <person name="Hayashi H."/>
            <person name="Hino K."/>
            <person name="Imai K.S."/>
            <person name="Inaba K."/>
            <person name="Kano S."/>
            <person name="Kobayashi K."/>
            <person name="Kobayashi M."/>
            <person name="Lee B.I."/>
            <person name="Makabe K.W."/>
            <person name="Manohar C."/>
            <person name="Matassi G."/>
            <person name="Medina M."/>
            <person name="Mochizuki Y."/>
            <person name="Mount S."/>
            <person name="Morishita T."/>
            <person name="Miura S."/>
            <person name="Nakayama A."/>
            <person name="Nishizaka S."/>
            <person name="Nomoto H."/>
            <person name="Ohta F."/>
            <person name="Oishi K."/>
            <person name="Rigoutsos I."/>
            <person name="Sano M."/>
            <person name="Sasaki A."/>
            <person name="Sasakura Y."/>
            <person name="Shoguchi E."/>
            <person name="Shin-i T."/>
            <person name="Spagnuolo A."/>
            <person name="Stainier D."/>
            <person name="Suzuki M.M."/>
            <person name="Tassy O."/>
            <person name="Takatori N."/>
            <person name="Tokuoka M."/>
            <person name="Yagi K."/>
            <person name="Yoshizaki F."/>
            <person name="Wada S."/>
            <person name="Zhang C."/>
            <person name="Hyatt P.D."/>
            <person name="Larimer F."/>
            <person name="Detter C."/>
            <person name="Doggett N."/>
            <person name="Glavina T."/>
            <person name="Hawkins T."/>
            <person name="Richardson P."/>
            <person name="Lucas S."/>
            <person name="Kohara Y."/>
            <person name="Levine M."/>
            <person name="Satoh N."/>
            <person name="Rokhsar D.S."/>
        </authorList>
    </citation>
    <scope>NUCLEOTIDE SEQUENCE [LARGE SCALE GENOMIC DNA]</scope>
</reference>
<evidence type="ECO:0000313" key="1">
    <source>
        <dbReference type="Ensembl" id="ENSCINP00000030884.1"/>
    </source>
</evidence>
<dbReference type="InParanoid" id="H2XMK1"/>
<proteinExistence type="predicted"/>
<evidence type="ECO:0000313" key="2">
    <source>
        <dbReference type="Proteomes" id="UP000008144"/>
    </source>
</evidence>
<organism evidence="1 2">
    <name type="scientific">Ciona intestinalis</name>
    <name type="common">Transparent sea squirt</name>
    <name type="synonym">Ascidia intestinalis</name>
    <dbReference type="NCBI Taxonomy" id="7719"/>
    <lineage>
        <taxon>Eukaryota</taxon>
        <taxon>Metazoa</taxon>
        <taxon>Chordata</taxon>
        <taxon>Tunicata</taxon>
        <taxon>Ascidiacea</taxon>
        <taxon>Phlebobranchia</taxon>
        <taxon>Cionidae</taxon>
        <taxon>Ciona</taxon>
    </lineage>
</organism>
<reference evidence="1" key="2">
    <citation type="journal article" date="2008" name="Genome Biol.">
        <title>Improved genome assembly and evidence-based global gene model set for the chordate Ciona intestinalis: new insight into intron and operon populations.</title>
        <authorList>
            <person name="Satou Y."/>
            <person name="Mineta K."/>
            <person name="Ogasawara M."/>
            <person name="Sasakura Y."/>
            <person name="Shoguchi E."/>
            <person name="Ueno K."/>
            <person name="Yamada L."/>
            <person name="Matsumoto J."/>
            <person name="Wasserscheid J."/>
            <person name="Dewar K."/>
            <person name="Wiley G.B."/>
            <person name="Macmil S.L."/>
            <person name="Roe B.A."/>
            <person name="Zeller R.W."/>
            <person name="Hastings K.E."/>
            <person name="Lemaire P."/>
            <person name="Lindquist E."/>
            <person name="Endo T."/>
            <person name="Hotta K."/>
            <person name="Inaba K."/>
        </authorList>
    </citation>
    <scope>NUCLEOTIDE SEQUENCE [LARGE SCALE GENOMIC DNA]</scope>
    <source>
        <strain evidence="1">wild type</strain>
    </source>
</reference>
<dbReference type="HOGENOM" id="CLU_3353322_0_0_1"/>
<dbReference type="AlphaFoldDB" id="H2XMK1"/>
<dbReference type="EMBL" id="EAAA01001968">
    <property type="status" value="NOT_ANNOTATED_CDS"/>
    <property type="molecule type" value="Genomic_DNA"/>
</dbReference>
<reference evidence="1" key="3">
    <citation type="submission" date="2025-08" db="UniProtKB">
        <authorList>
            <consortium name="Ensembl"/>
        </authorList>
    </citation>
    <scope>IDENTIFICATION</scope>
</reference>
<dbReference type="Ensembl" id="ENSCINT00000033399.1">
    <property type="protein sequence ID" value="ENSCINP00000030884.1"/>
    <property type="gene ID" value="ENSCING00000018646.1"/>
</dbReference>